<keyword evidence="5" id="KW-0238">DNA-binding</keyword>
<evidence type="ECO:0000256" key="1">
    <source>
        <dbReference type="ARBA" id="ARBA00008857"/>
    </source>
</evidence>
<reference evidence="9 10" key="1">
    <citation type="submission" date="2016-03" db="EMBL/GenBank/DDBJ databases">
        <authorList>
            <person name="Rimple P."/>
            <person name="Montgomery M.T."/>
            <person name="Guerrero C.A."/>
            <person name="Mavrich T.N."/>
            <person name="Pope W.H."/>
            <person name="Garlena R.A."/>
            <person name="Russell D.A."/>
            <person name="Jacobs-Sera D."/>
            <person name="Hendrix R.W."/>
            <person name="Hatfull G.F."/>
        </authorList>
    </citation>
    <scope>NUCLEOTIDE SEQUENCE [LARGE SCALE GENOMIC DNA]</scope>
</reference>
<dbReference type="PROSITE" id="PS51898">
    <property type="entry name" value="TYR_RECOMBINASE"/>
    <property type="match status" value="1"/>
</dbReference>
<comment type="similarity">
    <text evidence="1">Belongs to the 'phage' integrase family.</text>
</comment>
<sequence>MTNQIEEFEAWLNRTGKSRNTIRMYVTKVSEWQRSGYEQSEWITDEREYGASASNIKMMLAAIRSYNKFAGIINSEINDYSAPPLPMPQPHPVAGGIETVRAVLTSTPMGAHRAAVALGALAGLRVAETIAATRSDIVLGRLMVRGKGGKFRRIPISDELAMELECIETERFVPICNASARRGITKVFTRAGVTNVIGEQVSSHDLRATFATHVYNKHKDIRLTQILLGHSQITHTQLYLGVDDSALVEAVNL</sequence>
<dbReference type="GO" id="GO:0016740">
    <property type="term" value="F:transferase activity"/>
    <property type="evidence" value="ECO:0007669"/>
    <property type="project" value="UniProtKB-KW"/>
</dbReference>
<evidence type="ECO:0000256" key="7">
    <source>
        <dbReference type="ARBA" id="ARBA00023195"/>
    </source>
</evidence>
<organism evidence="9 10">
    <name type="scientific">Gordonia phage PatrickStar</name>
    <dbReference type="NCBI Taxonomy" id="1838076"/>
    <lineage>
        <taxon>Viruses</taxon>
        <taxon>Duplodnaviria</taxon>
        <taxon>Heunggongvirae</taxon>
        <taxon>Uroviricota</taxon>
        <taxon>Caudoviricetes</taxon>
        <taxon>Orchidvirus</taxon>
        <taxon>Orchidvirus orchid</taxon>
    </lineage>
</organism>
<keyword evidence="4" id="KW-0378">Hydrolase</keyword>
<dbReference type="InterPro" id="IPR002104">
    <property type="entry name" value="Integrase_catalytic"/>
</dbReference>
<proteinExistence type="inferred from homology"/>
<dbReference type="Pfam" id="PF00589">
    <property type="entry name" value="Phage_integrase"/>
    <property type="match status" value="1"/>
</dbReference>
<name>A0A160DGW2_9CAUD</name>
<keyword evidence="7" id="KW-0229">DNA integration</keyword>
<dbReference type="GO" id="GO:0016787">
    <property type="term" value="F:hydrolase activity"/>
    <property type="evidence" value="ECO:0007669"/>
    <property type="project" value="UniProtKB-KW"/>
</dbReference>
<dbReference type="InterPro" id="IPR050090">
    <property type="entry name" value="Tyrosine_recombinase_XerCD"/>
</dbReference>
<evidence type="ECO:0000256" key="6">
    <source>
        <dbReference type="ARBA" id="ARBA00023172"/>
    </source>
</evidence>
<dbReference type="GO" id="GO:0075713">
    <property type="term" value="P:establishment of integrated proviral latency"/>
    <property type="evidence" value="ECO:0007669"/>
    <property type="project" value="UniProtKB-KW"/>
</dbReference>
<keyword evidence="3" id="KW-0808">Transferase</keyword>
<dbReference type="InterPro" id="IPR011010">
    <property type="entry name" value="DNA_brk_join_enz"/>
</dbReference>
<dbReference type="Proteomes" id="UP000229511">
    <property type="component" value="Genome"/>
</dbReference>
<dbReference type="SUPFAM" id="SSF56349">
    <property type="entry name" value="DNA breaking-rejoining enzymes"/>
    <property type="match status" value="1"/>
</dbReference>
<feature type="domain" description="Tyr recombinase" evidence="8">
    <location>
        <begin position="90"/>
        <end position="252"/>
    </location>
</feature>
<evidence type="ECO:0000256" key="2">
    <source>
        <dbReference type="ARBA" id="ARBA00016082"/>
    </source>
</evidence>
<evidence type="ECO:0000256" key="4">
    <source>
        <dbReference type="ARBA" id="ARBA00022801"/>
    </source>
</evidence>
<dbReference type="InterPro" id="IPR013762">
    <property type="entry name" value="Integrase-like_cat_sf"/>
</dbReference>
<accession>A0A160DGW2</accession>
<dbReference type="InterPro" id="IPR010998">
    <property type="entry name" value="Integrase_recombinase_N"/>
</dbReference>
<gene>
    <name evidence="9" type="primary">71</name>
    <name evidence="9" type="ORF">PBI_PATRICKSTAR_71</name>
</gene>
<dbReference type="Gene3D" id="1.10.443.10">
    <property type="entry name" value="Intergrase catalytic core"/>
    <property type="match status" value="1"/>
</dbReference>
<dbReference type="PANTHER" id="PTHR30349">
    <property type="entry name" value="PHAGE INTEGRASE-RELATED"/>
    <property type="match status" value="1"/>
</dbReference>
<evidence type="ECO:0000313" key="9">
    <source>
        <dbReference type="EMBL" id="ANA87305.1"/>
    </source>
</evidence>
<dbReference type="CDD" id="cd00397">
    <property type="entry name" value="DNA_BRE_C"/>
    <property type="match status" value="1"/>
</dbReference>
<dbReference type="EMBL" id="KU998252">
    <property type="protein sequence ID" value="ANA87305.1"/>
    <property type="molecule type" value="Genomic_DNA"/>
</dbReference>
<dbReference type="GO" id="GO:0044826">
    <property type="term" value="P:viral genome integration into host DNA"/>
    <property type="evidence" value="ECO:0007669"/>
    <property type="project" value="UniProtKB-KW"/>
</dbReference>
<dbReference type="GO" id="GO:0003677">
    <property type="term" value="F:DNA binding"/>
    <property type="evidence" value="ECO:0007669"/>
    <property type="project" value="UniProtKB-KW"/>
</dbReference>
<evidence type="ECO:0000256" key="5">
    <source>
        <dbReference type="ARBA" id="ARBA00023125"/>
    </source>
</evidence>
<keyword evidence="6" id="KW-0233">DNA recombination</keyword>
<dbReference type="GO" id="GO:0015074">
    <property type="term" value="P:DNA integration"/>
    <property type="evidence" value="ECO:0007669"/>
    <property type="project" value="InterPro"/>
</dbReference>
<dbReference type="PANTHER" id="PTHR30349:SF81">
    <property type="entry name" value="TYROSINE RECOMBINASE XERC"/>
    <property type="match status" value="1"/>
</dbReference>
<evidence type="ECO:0000313" key="10">
    <source>
        <dbReference type="Proteomes" id="UP000229511"/>
    </source>
</evidence>
<keyword evidence="7" id="KW-1179">Viral genome integration</keyword>
<protein>
    <recommendedName>
        <fullName evidence="2">Integrase</fullName>
    </recommendedName>
</protein>
<dbReference type="Gene3D" id="1.10.150.130">
    <property type="match status" value="1"/>
</dbReference>
<evidence type="ECO:0000259" key="8">
    <source>
        <dbReference type="PROSITE" id="PS51898"/>
    </source>
</evidence>
<keyword evidence="7" id="KW-1160">Virus entry into host cell</keyword>
<dbReference type="GO" id="GO:0006310">
    <property type="term" value="P:DNA recombination"/>
    <property type="evidence" value="ECO:0007669"/>
    <property type="project" value="UniProtKB-KW"/>
</dbReference>
<evidence type="ECO:0000256" key="3">
    <source>
        <dbReference type="ARBA" id="ARBA00022679"/>
    </source>
</evidence>